<evidence type="ECO:0000256" key="4">
    <source>
        <dbReference type="ARBA" id="ARBA00022777"/>
    </source>
</evidence>
<organism evidence="5 6">
    <name type="scientific">Candidatus Nanosyncoccus nanoralicus</name>
    <dbReference type="NCBI Taxonomy" id="2171996"/>
    <lineage>
        <taxon>Bacteria</taxon>
        <taxon>Candidatus Saccharimonadota</taxon>
        <taxon>Candidatus Nanosyncoccalia</taxon>
        <taxon>Candidatus Nanosyncoccales</taxon>
        <taxon>Candidatus Nanosyncoccaceae</taxon>
        <taxon>Candidatus Nanosyncoccus</taxon>
    </lineage>
</organism>
<dbReference type="SUPFAM" id="SSF52540">
    <property type="entry name" value="P-loop containing nucleoside triphosphate hydrolases"/>
    <property type="match status" value="1"/>
</dbReference>
<dbReference type="PANTHER" id="PTHR23359">
    <property type="entry name" value="NUCLEOTIDE KINASE"/>
    <property type="match status" value="1"/>
</dbReference>
<dbReference type="InterPro" id="IPR027417">
    <property type="entry name" value="P-loop_NTPase"/>
</dbReference>
<dbReference type="EC" id="2.7.4.3" evidence="5"/>
<keyword evidence="3" id="KW-0547">Nucleotide-binding</keyword>
<evidence type="ECO:0000256" key="2">
    <source>
        <dbReference type="ARBA" id="ARBA00022727"/>
    </source>
</evidence>
<dbReference type="Pfam" id="PF00406">
    <property type="entry name" value="ADK"/>
    <property type="match status" value="1"/>
</dbReference>
<dbReference type="Gene3D" id="3.40.50.300">
    <property type="entry name" value="P-loop containing nucleotide triphosphate hydrolases"/>
    <property type="match status" value="1"/>
</dbReference>
<gene>
    <name evidence="5" type="primary">adk_1</name>
    <name evidence="5" type="ORF">G3KMM_00086</name>
</gene>
<evidence type="ECO:0000313" key="5">
    <source>
        <dbReference type="EMBL" id="RYC74038.1"/>
    </source>
</evidence>
<keyword evidence="4 5" id="KW-0418">Kinase</keyword>
<dbReference type="GO" id="GO:0004017">
    <property type="term" value="F:AMP kinase activity"/>
    <property type="evidence" value="ECO:0007669"/>
    <property type="project" value="UniProtKB-EC"/>
</dbReference>
<reference evidence="5 6" key="1">
    <citation type="journal article" date="2018" name="bioRxiv">
        <title>Evidence of independent acquisition and adaption of ultra-small bacteria to human hosts across the highly diverse yet reduced genomes of the phylum Saccharibacteria.</title>
        <authorList>
            <person name="McLean J.S."/>
            <person name="Bor B."/>
            <person name="To T.T."/>
            <person name="Liu Q."/>
            <person name="Kearns K.A."/>
            <person name="Solden L.M."/>
            <person name="Wrighton K.C."/>
            <person name="He X."/>
            <person name="Shi W."/>
        </authorList>
    </citation>
    <scope>NUCLEOTIDE SEQUENCE [LARGE SCALE GENOMIC DNA]</scope>
    <source>
        <strain evidence="5 6">TM7_KMM_G3_1_HOT_351</strain>
    </source>
</reference>
<name>A0ABY0FKS8_9BACT</name>
<comment type="caution">
    <text evidence="5">The sequence shown here is derived from an EMBL/GenBank/DDBJ whole genome shotgun (WGS) entry which is preliminary data.</text>
</comment>
<evidence type="ECO:0000256" key="3">
    <source>
        <dbReference type="ARBA" id="ARBA00022741"/>
    </source>
</evidence>
<dbReference type="EMBL" id="PRLL01000001">
    <property type="protein sequence ID" value="RYC74038.1"/>
    <property type="molecule type" value="Genomic_DNA"/>
</dbReference>
<keyword evidence="1 5" id="KW-0808">Transferase</keyword>
<dbReference type="Proteomes" id="UP001191004">
    <property type="component" value="Unassembled WGS sequence"/>
</dbReference>
<protein>
    <submittedName>
        <fullName evidence="5">Adenylate kinase</fullName>
        <ecNumber evidence="5">2.7.4.3</ecNumber>
    </submittedName>
</protein>
<keyword evidence="6" id="KW-1185">Reference proteome</keyword>
<proteinExistence type="predicted"/>
<evidence type="ECO:0000256" key="1">
    <source>
        <dbReference type="ARBA" id="ARBA00022679"/>
    </source>
</evidence>
<evidence type="ECO:0000313" key="6">
    <source>
        <dbReference type="Proteomes" id="UP001191004"/>
    </source>
</evidence>
<sequence>MNLNEKLEKIKSWLETGSLNIFGLPMSGKDTVGMRLAEDLQAKFLSSGIIIRAYEAEQNDDMTGSGKLIPTNTFYDIILPYFSREELSNDSLVLSSVGRWSGEEDKIMEAAKAGGHEIKAVVMLDLTEEEVKNRFEAAKILNDRGERADDSNIEVFETRLAEFREKTMPVLNHYDELKMLVKVPAIGSRDEVYTNVIDRLVEFIDSL</sequence>
<reference evidence="5 6" key="2">
    <citation type="journal article" date="2020" name="Cell Rep.">
        <title>Acquisition and Adaptation of Ultra-small Parasitic Reduced Genome Bacteria to Mammalian Hosts.</title>
        <authorList>
            <person name="McLean J.S."/>
            <person name="Bor B."/>
            <person name="Kerns K.A."/>
            <person name="Liu Q."/>
            <person name="To T.T."/>
            <person name="Solden L."/>
            <person name="Hendrickson E.L."/>
            <person name="Wrighton K."/>
            <person name="Shi W."/>
            <person name="He X."/>
        </authorList>
    </citation>
    <scope>NUCLEOTIDE SEQUENCE [LARGE SCALE GENOMIC DNA]</scope>
    <source>
        <strain evidence="5 6">TM7_KMM_G3_1_HOT_351</strain>
    </source>
</reference>
<accession>A0ABY0FKS8</accession>
<keyword evidence="2" id="KW-0545">Nucleotide biosynthesis</keyword>
<dbReference type="InterPro" id="IPR000850">
    <property type="entry name" value="Adenylat/UMP-CMP_kin"/>
</dbReference>